<feature type="transmembrane region" description="Helical" evidence="6">
    <location>
        <begin position="293"/>
        <end position="313"/>
    </location>
</feature>
<feature type="transmembrane region" description="Helical" evidence="6">
    <location>
        <begin position="350"/>
        <end position="370"/>
    </location>
</feature>
<comment type="subcellular location">
    <subcellularLocation>
        <location evidence="1">Cell membrane</location>
        <topology evidence="1">Multi-pass membrane protein</topology>
    </subcellularLocation>
</comment>
<evidence type="ECO:0000313" key="9">
    <source>
        <dbReference type="EMBL" id="QDZ10378.1"/>
    </source>
</evidence>
<reference evidence="9 10" key="1">
    <citation type="submission" date="2019-07" db="EMBL/GenBank/DDBJ databases">
        <title>Full genome sequence of Devosia sp. Gsoil 520.</title>
        <authorList>
            <person name="Im W.-T."/>
        </authorList>
    </citation>
    <scope>NUCLEOTIDE SEQUENCE [LARGE SCALE GENOMIC DNA]</scope>
    <source>
        <strain evidence="9 10">Gsoil 520</strain>
    </source>
</reference>
<sequence>MLEAETRERDTGIAPVAVGTPSGQRLPALWSRPATATGLADAAVTRRLFVLLPFAMIAGLIAYAVLPGEPEPQALLAIGLALALLTVLLRRSITLPLAGLLVAAWVGFCLLPLHGLWFGTTMLTRPAYGLYEARVDEIVSATPETRRVVVSSLTPLADDRPLPIVRARLVVPPEPPLAPGDIIRAKLRLAPVPGPILPGAFDGQFHAYFAGIGAYGNVTSGFELVRHGDSFDATRAIEGLRMAIGARIDAVLDGPSAAIGRAMVVGDQSGIDDATRDVMAASGLAHIYSISGLHLSIVAGGTFFLLRLLLASIAATATRWPVKKIAAVAGLVAAAGYLLLAGGLANVPALRSTIMLALIFGAVLAGRRALTMRNVAIAALAITVIDPASIFRASFQLSFAAVVALIGIYEMPRPPPAADRNWGRRLWATIWATALTSFIAGTATLLFSAYHFQQTAPLGVLGNVLVLPVVSLVIMPFAVLSVLAMPFGIEAPFVAVMGWGIDRMVDGAELVAGWSEGLTGNPLLTGLALVIGLVALAWFAFLNSWWRLLGPALAIPLILLVGLDQRPDILIADSTQAVALRTEAGMGLITGRTGSFATEVWSEHYQEPIAAKADGTLCDSLGCIATTDRFSVAVIRNGAAFAEDCGRNDLVIARIRAPVTCAGSQVIDADALAAGGVHWLRWNAGAGRFDIRPAIPNLTRPWRVVPR</sequence>
<evidence type="ECO:0000256" key="1">
    <source>
        <dbReference type="ARBA" id="ARBA00004651"/>
    </source>
</evidence>
<keyword evidence="3 6" id="KW-0812">Transmembrane</keyword>
<evidence type="ECO:0000256" key="2">
    <source>
        <dbReference type="ARBA" id="ARBA00022475"/>
    </source>
</evidence>
<dbReference type="InterPro" id="IPR052159">
    <property type="entry name" value="Competence_DNA_uptake"/>
</dbReference>
<feature type="transmembrane region" description="Helical" evidence="6">
    <location>
        <begin position="48"/>
        <end position="66"/>
    </location>
</feature>
<dbReference type="AlphaFoldDB" id="A0A5B8LQ18"/>
<feature type="domain" description="DUF4131" evidence="8">
    <location>
        <begin position="72"/>
        <end position="219"/>
    </location>
</feature>
<feature type="transmembrane region" description="Helical" evidence="6">
    <location>
        <begin position="390"/>
        <end position="409"/>
    </location>
</feature>
<proteinExistence type="predicted"/>
<organism evidence="9 10">
    <name type="scientific">Devosia ginsengisoli</name>
    <dbReference type="NCBI Taxonomy" id="400770"/>
    <lineage>
        <taxon>Bacteria</taxon>
        <taxon>Pseudomonadati</taxon>
        <taxon>Pseudomonadota</taxon>
        <taxon>Alphaproteobacteria</taxon>
        <taxon>Hyphomicrobiales</taxon>
        <taxon>Devosiaceae</taxon>
        <taxon>Devosia</taxon>
    </lineage>
</organism>
<keyword evidence="10" id="KW-1185">Reference proteome</keyword>
<feature type="transmembrane region" description="Helical" evidence="6">
    <location>
        <begin position="325"/>
        <end position="344"/>
    </location>
</feature>
<evidence type="ECO:0000256" key="5">
    <source>
        <dbReference type="ARBA" id="ARBA00023136"/>
    </source>
</evidence>
<dbReference type="InterPro" id="IPR025405">
    <property type="entry name" value="DUF4131"/>
</dbReference>
<feature type="transmembrane region" description="Helical" evidence="6">
    <location>
        <begin position="97"/>
        <end position="118"/>
    </location>
</feature>
<dbReference type="InterPro" id="IPR004477">
    <property type="entry name" value="ComEC_N"/>
</dbReference>
<gene>
    <name evidence="9" type="ORF">FPZ08_06210</name>
</gene>
<dbReference type="RefSeq" id="WP_146289174.1">
    <property type="nucleotide sequence ID" value="NZ_CP042304.1"/>
</dbReference>
<evidence type="ECO:0000259" key="8">
    <source>
        <dbReference type="Pfam" id="PF13567"/>
    </source>
</evidence>
<keyword evidence="2" id="KW-1003">Cell membrane</keyword>
<evidence type="ECO:0000313" key="10">
    <source>
        <dbReference type="Proteomes" id="UP000315364"/>
    </source>
</evidence>
<dbReference type="GO" id="GO:0005886">
    <property type="term" value="C:plasma membrane"/>
    <property type="evidence" value="ECO:0007669"/>
    <property type="project" value="UniProtKB-SubCell"/>
</dbReference>
<feature type="domain" description="ComEC/Rec2-related protein" evidence="7">
    <location>
        <begin position="263"/>
        <end position="540"/>
    </location>
</feature>
<accession>A0A5B8LQ18</accession>
<dbReference type="EMBL" id="CP042304">
    <property type="protein sequence ID" value="QDZ10378.1"/>
    <property type="molecule type" value="Genomic_DNA"/>
</dbReference>
<feature type="transmembrane region" description="Helical" evidence="6">
    <location>
        <begin position="429"/>
        <end position="452"/>
    </location>
</feature>
<dbReference type="Pfam" id="PF03772">
    <property type="entry name" value="Competence"/>
    <property type="match status" value="1"/>
</dbReference>
<name>A0A5B8LQ18_9HYPH</name>
<keyword evidence="5 6" id="KW-0472">Membrane</keyword>
<dbReference type="KEGG" id="dea:FPZ08_06210"/>
<protein>
    <submittedName>
        <fullName evidence="9">DUF4131 domain-containing protein</fullName>
    </submittedName>
</protein>
<evidence type="ECO:0000256" key="6">
    <source>
        <dbReference type="SAM" id="Phobius"/>
    </source>
</evidence>
<dbReference type="PANTHER" id="PTHR30619:SF1">
    <property type="entry name" value="RECOMBINATION PROTEIN 2"/>
    <property type="match status" value="1"/>
</dbReference>
<dbReference type="NCBIfam" id="TIGR00360">
    <property type="entry name" value="ComEC_N-term"/>
    <property type="match status" value="1"/>
</dbReference>
<evidence type="ECO:0000259" key="7">
    <source>
        <dbReference type="Pfam" id="PF03772"/>
    </source>
</evidence>
<dbReference type="Proteomes" id="UP000315364">
    <property type="component" value="Chromosome"/>
</dbReference>
<evidence type="ECO:0000256" key="3">
    <source>
        <dbReference type="ARBA" id="ARBA00022692"/>
    </source>
</evidence>
<dbReference type="OrthoDB" id="9790149at2"/>
<keyword evidence="4 6" id="KW-1133">Transmembrane helix</keyword>
<dbReference type="Pfam" id="PF13567">
    <property type="entry name" value="DUF4131"/>
    <property type="match status" value="1"/>
</dbReference>
<feature type="transmembrane region" description="Helical" evidence="6">
    <location>
        <begin position="72"/>
        <end position="90"/>
    </location>
</feature>
<feature type="transmembrane region" description="Helical" evidence="6">
    <location>
        <begin position="523"/>
        <end position="542"/>
    </location>
</feature>
<feature type="transmembrane region" description="Helical" evidence="6">
    <location>
        <begin position="464"/>
        <end position="489"/>
    </location>
</feature>
<evidence type="ECO:0000256" key="4">
    <source>
        <dbReference type="ARBA" id="ARBA00022989"/>
    </source>
</evidence>
<dbReference type="PANTHER" id="PTHR30619">
    <property type="entry name" value="DNA INTERNALIZATION/COMPETENCE PROTEIN COMEC/REC2"/>
    <property type="match status" value="1"/>
</dbReference>